<dbReference type="SUPFAM" id="SSF56219">
    <property type="entry name" value="DNase I-like"/>
    <property type="match status" value="1"/>
</dbReference>
<organism evidence="2 3">
    <name type="scientific">Cryptotermes secundus</name>
    <dbReference type="NCBI Taxonomy" id="105785"/>
    <lineage>
        <taxon>Eukaryota</taxon>
        <taxon>Metazoa</taxon>
        <taxon>Ecdysozoa</taxon>
        <taxon>Arthropoda</taxon>
        <taxon>Hexapoda</taxon>
        <taxon>Insecta</taxon>
        <taxon>Pterygota</taxon>
        <taxon>Neoptera</taxon>
        <taxon>Polyneoptera</taxon>
        <taxon>Dictyoptera</taxon>
        <taxon>Blattodea</taxon>
        <taxon>Blattoidea</taxon>
        <taxon>Termitoidae</taxon>
        <taxon>Kalotermitidae</taxon>
        <taxon>Cryptotermitinae</taxon>
        <taxon>Cryptotermes</taxon>
    </lineage>
</organism>
<keyword evidence="3" id="KW-1185">Reference proteome</keyword>
<gene>
    <name evidence="2" type="ORF">B7P43_G12820</name>
</gene>
<dbReference type="InterPro" id="IPR036691">
    <property type="entry name" value="Endo/exonu/phosph_ase_sf"/>
</dbReference>
<dbReference type="InParanoid" id="A0A2J7RD80"/>
<dbReference type="STRING" id="105785.A0A2J7RD80"/>
<dbReference type="SUPFAM" id="SSF53098">
    <property type="entry name" value="Ribonuclease H-like"/>
    <property type="match status" value="1"/>
</dbReference>
<protein>
    <recommendedName>
        <fullName evidence="1">RNase H type-1 domain-containing protein</fullName>
    </recommendedName>
</protein>
<evidence type="ECO:0000259" key="1">
    <source>
        <dbReference type="PROSITE" id="PS50879"/>
    </source>
</evidence>
<dbReference type="CDD" id="cd09276">
    <property type="entry name" value="Rnase_HI_RT_non_LTR"/>
    <property type="match status" value="1"/>
</dbReference>
<evidence type="ECO:0000313" key="2">
    <source>
        <dbReference type="EMBL" id="PNF38780.1"/>
    </source>
</evidence>
<dbReference type="InterPro" id="IPR002156">
    <property type="entry name" value="RNaseH_domain"/>
</dbReference>
<dbReference type="InterPro" id="IPR005135">
    <property type="entry name" value="Endo/exonuclease/phosphatase"/>
</dbReference>
<dbReference type="Pfam" id="PF00075">
    <property type="entry name" value="RNase_H"/>
    <property type="match status" value="1"/>
</dbReference>
<dbReference type="PROSITE" id="PS50879">
    <property type="entry name" value="RNASE_H_1"/>
    <property type="match status" value="1"/>
</dbReference>
<evidence type="ECO:0000313" key="3">
    <source>
        <dbReference type="Proteomes" id="UP000235965"/>
    </source>
</evidence>
<feature type="domain" description="RNase H type-1" evidence="1">
    <location>
        <begin position="215"/>
        <end position="350"/>
    </location>
</feature>
<dbReference type="GO" id="GO:0004523">
    <property type="term" value="F:RNA-DNA hybrid ribonuclease activity"/>
    <property type="evidence" value="ECO:0007669"/>
    <property type="project" value="InterPro"/>
</dbReference>
<dbReference type="OrthoDB" id="7391519at2759"/>
<dbReference type="PANTHER" id="PTHR33273:SF4">
    <property type="entry name" value="ENDONUCLEASE_EXONUCLEASE_PHOSPHATASE DOMAIN-CONTAINING PROTEIN"/>
    <property type="match status" value="1"/>
</dbReference>
<sequence>MLQHRTGSSGEILKGPVATSDPAFEISAKGRDELMVQNLPPEINLHDSNAATAALCQQLAEGKADIALIQEPWLYKGRIRGLNNTRGTVFSIIPSNNARSCVYTRNHVNALPLLELCTRNTTYPYREGRKEQIVASVYLPYDSDEPPPTKEMRAITDYCCRRKKQLIIGCDANAHHILWGSTGTKPRGESFMEFLLCSNLNILNHGNEPTFVVCNRKEVIDLTLGTNDIGNLINRSTGVGVYCYGTRRKLSFSLGQYMTVFQAEVYAIKACIMENLDRNYRNRKIYLLSDSQAALKALDKHQIKSKLVWDCHQTLMELAKHKSVQLIWVPGHEGIDGNEAAAQLAKIGAEHPFIGPEPACGMSLGVAKQAIRDWTHKNHKKY</sequence>
<dbReference type="Pfam" id="PF14529">
    <property type="entry name" value="Exo_endo_phos_2"/>
    <property type="match status" value="1"/>
</dbReference>
<dbReference type="PANTHER" id="PTHR33273">
    <property type="entry name" value="DOMAIN-CONTAINING PROTEIN, PUTATIVE-RELATED"/>
    <property type="match status" value="1"/>
</dbReference>
<comment type="caution">
    <text evidence="2">The sequence shown here is derived from an EMBL/GenBank/DDBJ whole genome shotgun (WGS) entry which is preliminary data.</text>
</comment>
<accession>A0A2J7RD80</accession>
<proteinExistence type="predicted"/>
<dbReference type="InterPro" id="IPR012337">
    <property type="entry name" value="RNaseH-like_sf"/>
</dbReference>
<name>A0A2J7RD80_9NEOP</name>
<reference evidence="2 3" key="1">
    <citation type="submission" date="2017-12" db="EMBL/GenBank/DDBJ databases">
        <title>Hemimetabolous genomes reveal molecular basis of termite eusociality.</title>
        <authorList>
            <person name="Harrison M.C."/>
            <person name="Jongepier E."/>
            <person name="Robertson H.M."/>
            <person name="Arning N."/>
            <person name="Bitard-Feildel T."/>
            <person name="Chao H."/>
            <person name="Childers C.P."/>
            <person name="Dinh H."/>
            <person name="Doddapaneni H."/>
            <person name="Dugan S."/>
            <person name="Gowin J."/>
            <person name="Greiner C."/>
            <person name="Han Y."/>
            <person name="Hu H."/>
            <person name="Hughes D.S.T."/>
            <person name="Huylmans A.-K."/>
            <person name="Kemena C."/>
            <person name="Kremer L.P.M."/>
            <person name="Lee S.L."/>
            <person name="Lopez-Ezquerra A."/>
            <person name="Mallet L."/>
            <person name="Monroy-Kuhn J.M."/>
            <person name="Moser A."/>
            <person name="Murali S.C."/>
            <person name="Muzny D.M."/>
            <person name="Otani S."/>
            <person name="Piulachs M.-D."/>
            <person name="Poelchau M."/>
            <person name="Qu J."/>
            <person name="Schaub F."/>
            <person name="Wada-Katsumata A."/>
            <person name="Worley K.C."/>
            <person name="Xie Q."/>
            <person name="Ylla G."/>
            <person name="Poulsen M."/>
            <person name="Gibbs R.A."/>
            <person name="Schal C."/>
            <person name="Richards S."/>
            <person name="Belles X."/>
            <person name="Korb J."/>
            <person name="Bornberg-Bauer E."/>
        </authorList>
    </citation>
    <scope>NUCLEOTIDE SEQUENCE [LARGE SCALE GENOMIC DNA]</scope>
    <source>
        <tissue evidence="2">Whole body</tissue>
    </source>
</reference>
<dbReference type="Proteomes" id="UP000235965">
    <property type="component" value="Unassembled WGS sequence"/>
</dbReference>
<dbReference type="EMBL" id="NEVH01005295">
    <property type="protein sequence ID" value="PNF38780.1"/>
    <property type="molecule type" value="Genomic_DNA"/>
</dbReference>
<dbReference type="Gene3D" id="3.60.10.10">
    <property type="entry name" value="Endonuclease/exonuclease/phosphatase"/>
    <property type="match status" value="1"/>
</dbReference>
<dbReference type="AlphaFoldDB" id="A0A2J7RD80"/>
<dbReference type="GO" id="GO:0003676">
    <property type="term" value="F:nucleic acid binding"/>
    <property type="evidence" value="ECO:0007669"/>
    <property type="project" value="InterPro"/>
</dbReference>